<dbReference type="EMBL" id="UYRS01002136">
    <property type="protein sequence ID" value="VDK25610.1"/>
    <property type="molecule type" value="Genomic_DNA"/>
</dbReference>
<keyword evidence="3" id="KW-1185">Reference proteome</keyword>
<sequence length="125" mass="14323">MSNSPQLARFYTTKMTQVQRDSDWAAYILDGEAVDAINCLGHLPKLSVMSMAVRLTPFTALFLLAYLLLFLYARFFGFRWHPIFVAWTVVDIVGMVLRRGRCSPPHTPLLTPFTCRQPKIEGWRG</sequence>
<dbReference type="Proteomes" id="UP000282613">
    <property type="component" value="Unassembled WGS sequence"/>
</dbReference>
<keyword evidence="1" id="KW-0812">Transmembrane</keyword>
<evidence type="ECO:0000313" key="2">
    <source>
        <dbReference type="EMBL" id="VDK25610.1"/>
    </source>
</evidence>
<reference evidence="2 3" key="2">
    <citation type="submission" date="2018-11" db="EMBL/GenBank/DDBJ databases">
        <authorList>
            <consortium name="Pathogen Informatics"/>
        </authorList>
    </citation>
    <scope>NUCLEOTIDE SEQUENCE [LARGE SCALE GENOMIC DNA]</scope>
</reference>
<accession>A0A0R3VYU9</accession>
<feature type="transmembrane region" description="Helical" evidence="1">
    <location>
        <begin position="55"/>
        <end position="73"/>
    </location>
</feature>
<evidence type="ECO:0000256" key="1">
    <source>
        <dbReference type="SAM" id="Phobius"/>
    </source>
</evidence>
<evidence type="ECO:0000313" key="3">
    <source>
        <dbReference type="Proteomes" id="UP000282613"/>
    </source>
</evidence>
<organism evidence="4">
    <name type="scientific">Taenia asiatica</name>
    <name type="common">Asian tapeworm</name>
    <dbReference type="NCBI Taxonomy" id="60517"/>
    <lineage>
        <taxon>Eukaryota</taxon>
        <taxon>Metazoa</taxon>
        <taxon>Spiralia</taxon>
        <taxon>Lophotrochozoa</taxon>
        <taxon>Platyhelminthes</taxon>
        <taxon>Cestoda</taxon>
        <taxon>Eucestoda</taxon>
        <taxon>Cyclophyllidea</taxon>
        <taxon>Taeniidae</taxon>
        <taxon>Taenia</taxon>
    </lineage>
</organism>
<gene>
    <name evidence="2" type="ORF">TASK_LOCUS2594</name>
</gene>
<keyword evidence="1" id="KW-0472">Membrane</keyword>
<name>A0A0R3VYU9_TAEAS</name>
<reference evidence="4" key="1">
    <citation type="submission" date="2017-02" db="UniProtKB">
        <authorList>
            <consortium name="WormBaseParasite"/>
        </authorList>
    </citation>
    <scope>IDENTIFICATION</scope>
</reference>
<dbReference type="AlphaFoldDB" id="A0A0R3VYU9"/>
<dbReference type="WBParaSite" id="TASK_0000259301-mRNA-1">
    <property type="protein sequence ID" value="TASK_0000259301-mRNA-1"/>
    <property type="gene ID" value="TASK_0000259301"/>
</dbReference>
<evidence type="ECO:0000313" key="4">
    <source>
        <dbReference type="WBParaSite" id="TASK_0000259301-mRNA-1"/>
    </source>
</evidence>
<keyword evidence="1" id="KW-1133">Transmembrane helix</keyword>
<protein>
    <submittedName>
        <fullName evidence="4">DUF2335 domain-containing protein</fullName>
    </submittedName>
</protein>
<proteinExistence type="predicted"/>